<evidence type="ECO:0000313" key="2">
    <source>
        <dbReference type="Proteomes" id="UP000016605"/>
    </source>
</evidence>
<evidence type="ECO:0000313" key="1">
    <source>
        <dbReference type="EMBL" id="ERK69426.1"/>
    </source>
</evidence>
<evidence type="ECO:0008006" key="3">
    <source>
        <dbReference type="Google" id="ProtNLM"/>
    </source>
</evidence>
<dbReference type="HOGENOM" id="CLU_2928058_0_0_11"/>
<dbReference type="InterPro" id="IPR019405">
    <property type="entry name" value="Lactonase_7-beta_prop"/>
</dbReference>
<dbReference type="EMBL" id="AWVQ01000710">
    <property type="protein sequence ID" value="ERK69426.1"/>
    <property type="molecule type" value="Genomic_DNA"/>
</dbReference>
<gene>
    <name evidence="1" type="ORF">N136_04250</name>
</gene>
<dbReference type="Gene3D" id="2.130.10.10">
    <property type="entry name" value="YVTN repeat-like/Quinoprotein amine dehydrogenase"/>
    <property type="match status" value="1"/>
</dbReference>
<dbReference type="OrthoDB" id="9790815at2"/>
<dbReference type="Pfam" id="PF10282">
    <property type="entry name" value="Lactonase"/>
    <property type="match status" value="1"/>
</dbReference>
<comment type="caution">
    <text evidence="1">The sequence shown here is derived from an EMBL/GenBank/DDBJ whole genome shotgun (WGS) entry which is preliminary data.</text>
</comment>
<dbReference type="Proteomes" id="UP000016605">
    <property type="component" value="Unassembled WGS sequence"/>
</dbReference>
<dbReference type="InterPro" id="IPR015943">
    <property type="entry name" value="WD40/YVTN_repeat-like_dom_sf"/>
</dbReference>
<sequence>TEPARGRSPRDLVIAPEGDRVLTACQDSDEVTVFAFDARTRSLRFLGASSVPTPVCLAFV</sequence>
<feature type="non-terminal residue" evidence="1">
    <location>
        <position position="1"/>
    </location>
</feature>
<dbReference type="AlphaFoldDB" id="U2RKM8"/>
<name>U2RKM8_LEIAQ</name>
<accession>U2RKM8</accession>
<dbReference type="PATRIC" id="fig|1358026.3.peg.3481"/>
<reference evidence="1 2" key="1">
    <citation type="submission" date="2013-08" db="EMBL/GenBank/DDBJ databases">
        <authorList>
            <person name="Weinstock G."/>
            <person name="Sodergren E."/>
            <person name="Wylie T."/>
            <person name="Fulton L."/>
            <person name="Fulton R."/>
            <person name="Fronick C."/>
            <person name="O'Laughlin M."/>
            <person name="Godfrey J."/>
            <person name="Miner T."/>
            <person name="Herter B."/>
            <person name="Appelbaum E."/>
            <person name="Cordes M."/>
            <person name="Lek S."/>
            <person name="Wollam A."/>
            <person name="Pepin K.H."/>
            <person name="Palsikar V.B."/>
            <person name="Mitreva M."/>
            <person name="Wilson R.K."/>
        </authorList>
    </citation>
    <scope>NUCLEOTIDE SEQUENCE [LARGE SCALE GENOMIC DNA]</scope>
    <source>
        <strain evidence="1 2">ATCC 14665</strain>
    </source>
</reference>
<protein>
    <recommendedName>
        <fullName evidence="3">Lactonase, 7-bladed beta-propeller</fullName>
    </recommendedName>
</protein>
<proteinExistence type="predicted"/>
<dbReference type="RefSeq" id="WP_021764996.1">
    <property type="nucleotide sequence ID" value="NZ_KI272627.1"/>
</dbReference>
<organism evidence="1 2">
    <name type="scientific">Leifsonia aquatica ATCC 14665</name>
    <dbReference type="NCBI Taxonomy" id="1358026"/>
    <lineage>
        <taxon>Bacteria</taxon>
        <taxon>Bacillati</taxon>
        <taxon>Actinomycetota</taxon>
        <taxon>Actinomycetes</taxon>
        <taxon>Micrococcales</taxon>
        <taxon>Microbacteriaceae</taxon>
        <taxon>Leifsonia</taxon>
    </lineage>
</organism>